<gene>
    <name evidence="3" type="ORF">LOTGIDRAFT_156562</name>
</gene>
<evidence type="ECO:0000313" key="4">
    <source>
        <dbReference type="Proteomes" id="UP000030746"/>
    </source>
</evidence>
<dbReference type="STRING" id="225164.V4AIN5"/>
<dbReference type="OrthoDB" id="430340at2759"/>
<dbReference type="KEGG" id="lgi:LOTGIDRAFT_156562"/>
<organism evidence="3 4">
    <name type="scientific">Lottia gigantea</name>
    <name type="common">Giant owl limpet</name>
    <dbReference type="NCBI Taxonomy" id="225164"/>
    <lineage>
        <taxon>Eukaryota</taxon>
        <taxon>Metazoa</taxon>
        <taxon>Spiralia</taxon>
        <taxon>Lophotrochozoa</taxon>
        <taxon>Mollusca</taxon>
        <taxon>Gastropoda</taxon>
        <taxon>Patellogastropoda</taxon>
        <taxon>Lottioidea</taxon>
        <taxon>Lottiidae</taxon>
        <taxon>Lottia</taxon>
    </lineage>
</organism>
<name>V4AIN5_LOTGI</name>
<dbReference type="PROSITE" id="PS01186">
    <property type="entry name" value="EGF_2"/>
    <property type="match status" value="1"/>
</dbReference>
<dbReference type="AlphaFoldDB" id="V4AIN5"/>
<dbReference type="RefSeq" id="XP_009045441.1">
    <property type="nucleotide sequence ID" value="XM_009047193.1"/>
</dbReference>
<dbReference type="CTD" id="20237031"/>
<keyword evidence="1" id="KW-1015">Disulfide bond</keyword>
<feature type="domain" description="EGF-like" evidence="2">
    <location>
        <begin position="93"/>
        <end position="104"/>
    </location>
</feature>
<dbReference type="InterPro" id="IPR013320">
    <property type="entry name" value="ConA-like_dom_sf"/>
</dbReference>
<reference evidence="3 4" key="1">
    <citation type="journal article" date="2013" name="Nature">
        <title>Insights into bilaterian evolution from three spiralian genomes.</title>
        <authorList>
            <person name="Simakov O."/>
            <person name="Marletaz F."/>
            <person name="Cho S.J."/>
            <person name="Edsinger-Gonzales E."/>
            <person name="Havlak P."/>
            <person name="Hellsten U."/>
            <person name="Kuo D.H."/>
            <person name="Larsson T."/>
            <person name="Lv J."/>
            <person name="Arendt D."/>
            <person name="Savage R."/>
            <person name="Osoegawa K."/>
            <person name="de Jong P."/>
            <person name="Grimwood J."/>
            <person name="Chapman J.A."/>
            <person name="Shapiro H."/>
            <person name="Aerts A."/>
            <person name="Otillar R.P."/>
            <person name="Terry A.Y."/>
            <person name="Boore J.L."/>
            <person name="Grigoriev I.V."/>
            <person name="Lindberg D.R."/>
            <person name="Seaver E.C."/>
            <person name="Weisblat D.A."/>
            <person name="Putnam N.H."/>
            <person name="Rokhsar D.S."/>
        </authorList>
    </citation>
    <scope>NUCLEOTIDE SEQUENCE [LARGE SCALE GENOMIC DNA]</scope>
</reference>
<evidence type="ECO:0000256" key="1">
    <source>
        <dbReference type="ARBA" id="ARBA00023157"/>
    </source>
</evidence>
<sequence length="477" mass="54563">MAARQEEITLHIFDDESKQTSYHPKGGFKGQVTQKEMLVGKQFYVMFNSSSVLSTGAFDLFYSLIQSDSCELNRRDPCTDVECNGAACTNGVCECPEGYSGTMCESLIDPCSTLECPSPSTCWNPDYPFIQPTCVCPDYKVRSDSGCKELSYDFDLFINSELQNTQVNLPESEYIYIDMTKGLTIILWVACLDVNIHKEIFYLRGVNGEKVVTLTSTYFNVQSSPSLDLNDFRLDNKQWNHIAIAVSSTGRVEIIVNYRELEEHDIALGQSHGYVRIGHDFVGYISRLRLWNRFLFHSEITSTINDPDDISNTDLIFNWKDIPSSRYQTRIFPSRLQDTSKPIYLCENRVYHEACEIKIIKMNKTELDFCPEREFEVFEIPIDERSVDITPIITEYPNILKVPGTHEGKFPLGTHDLVILFEEEADEHFICIIRIVVTHQTLVIIRHAKMEGEREFPTLAAICCNVVTTPSKCLKRI</sequence>
<dbReference type="InterPro" id="IPR000742">
    <property type="entry name" value="EGF"/>
</dbReference>
<dbReference type="HOGENOM" id="CLU_572776_0_0_1"/>
<dbReference type="Proteomes" id="UP000030746">
    <property type="component" value="Unassembled WGS sequence"/>
</dbReference>
<accession>V4AIN5</accession>
<protein>
    <recommendedName>
        <fullName evidence="2">EGF-like domain-containing protein</fullName>
    </recommendedName>
</protein>
<dbReference type="GeneID" id="20237031"/>
<keyword evidence="4" id="KW-1185">Reference proteome</keyword>
<evidence type="ECO:0000259" key="2">
    <source>
        <dbReference type="PROSITE" id="PS01186"/>
    </source>
</evidence>
<dbReference type="Gene3D" id="2.60.120.200">
    <property type="match status" value="1"/>
</dbReference>
<dbReference type="SUPFAM" id="SSF49899">
    <property type="entry name" value="Concanavalin A-like lectins/glucanases"/>
    <property type="match status" value="1"/>
</dbReference>
<dbReference type="EMBL" id="KB199905">
    <property type="protein sequence ID" value="ESP03959.1"/>
    <property type="molecule type" value="Genomic_DNA"/>
</dbReference>
<evidence type="ECO:0000313" key="3">
    <source>
        <dbReference type="EMBL" id="ESP03959.1"/>
    </source>
</evidence>
<proteinExistence type="predicted"/>